<dbReference type="Gene3D" id="3.10.129.10">
    <property type="entry name" value="Hotdog Thioesterase"/>
    <property type="match status" value="1"/>
</dbReference>
<dbReference type="NCBIfam" id="TIGR00369">
    <property type="entry name" value="unchar_dom_1"/>
    <property type="match status" value="1"/>
</dbReference>
<evidence type="ECO:0000256" key="1">
    <source>
        <dbReference type="ARBA" id="ARBA00022801"/>
    </source>
</evidence>
<gene>
    <name evidence="3" type="ORF">DFR87_05435</name>
</gene>
<dbReference type="GeneID" id="36834763"/>
<dbReference type="GO" id="GO:0016289">
    <property type="term" value="F:acyl-CoA hydrolase activity"/>
    <property type="evidence" value="ECO:0007669"/>
    <property type="project" value="TreeGrafter"/>
</dbReference>
<dbReference type="STRING" id="1293036.GCA_001315825_01067"/>
<feature type="domain" description="Thioesterase" evidence="2">
    <location>
        <begin position="33"/>
        <end position="107"/>
    </location>
</feature>
<evidence type="ECO:0000313" key="4">
    <source>
        <dbReference type="Proteomes" id="UP000247586"/>
    </source>
</evidence>
<dbReference type="Proteomes" id="UP000247586">
    <property type="component" value="Chromosome"/>
</dbReference>
<accession>A0A2U9IT64</accession>
<dbReference type="CDD" id="cd03443">
    <property type="entry name" value="PaaI_thioesterase"/>
    <property type="match status" value="1"/>
</dbReference>
<dbReference type="PANTHER" id="PTHR42856:SF1">
    <property type="entry name" value="ACYL-COENZYME A THIOESTERASE PAAI"/>
    <property type="match status" value="1"/>
</dbReference>
<dbReference type="Pfam" id="PF03061">
    <property type="entry name" value="4HBT"/>
    <property type="match status" value="1"/>
</dbReference>
<evidence type="ECO:0000313" key="3">
    <source>
        <dbReference type="EMBL" id="AWR99235.1"/>
    </source>
</evidence>
<dbReference type="InterPro" id="IPR003736">
    <property type="entry name" value="PAAI_dom"/>
</dbReference>
<dbReference type="AlphaFoldDB" id="A0A2U9IT64"/>
<dbReference type="SUPFAM" id="SSF54637">
    <property type="entry name" value="Thioesterase/thiol ester dehydrase-isomerase"/>
    <property type="match status" value="1"/>
</dbReference>
<keyword evidence="1" id="KW-0378">Hydrolase</keyword>
<proteinExistence type="predicted"/>
<dbReference type="EMBL" id="CP029287">
    <property type="protein sequence ID" value="AWR99235.1"/>
    <property type="molecule type" value="Genomic_DNA"/>
</dbReference>
<name>A0A2U9IT64_9CREN</name>
<dbReference type="InterPro" id="IPR006683">
    <property type="entry name" value="Thioestr_dom"/>
</dbReference>
<evidence type="ECO:0000259" key="2">
    <source>
        <dbReference type="Pfam" id="PF03061"/>
    </source>
</evidence>
<protein>
    <submittedName>
        <fullName evidence="3">Phenylacetic acid degradation protein</fullName>
    </submittedName>
</protein>
<dbReference type="RefSeq" id="WP_110369075.1">
    <property type="nucleotide sequence ID" value="NZ_CP029287.2"/>
</dbReference>
<dbReference type="InterPro" id="IPR029069">
    <property type="entry name" value="HotDog_dom_sf"/>
</dbReference>
<organism evidence="3 4">
    <name type="scientific">Metallosphaera hakonensis JCM 8857 = DSM 7519</name>
    <dbReference type="NCBI Taxonomy" id="1293036"/>
    <lineage>
        <taxon>Archaea</taxon>
        <taxon>Thermoproteota</taxon>
        <taxon>Thermoprotei</taxon>
        <taxon>Sulfolobales</taxon>
        <taxon>Sulfolobaceae</taxon>
        <taxon>Metallosphaera</taxon>
    </lineage>
</organism>
<sequence>MNFPDRLGIRKEEERKGYVRMSMLTTEDHGNIHGTVHGAVIFALIDSAFEVISNQERKAVALNVEVHYRRPVPLGEKLIAEAWPESLGKTISLYRIKVLNSEGKVVAIATALSFSGH</sequence>
<dbReference type="OrthoDB" id="24516at2157"/>
<keyword evidence="4" id="KW-1185">Reference proteome</keyword>
<dbReference type="InterPro" id="IPR052723">
    <property type="entry name" value="Acyl-CoA_thioesterase_PaaI"/>
</dbReference>
<dbReference type="KEGG" id="mhk:DFR87_05435"/>
<reference evidence="3" key="1">
    <citation type="submission" date="2018-05" db="EMBL/GenBank/DDBJ databases">
        <title>Complete Genome Sequences of Extremely Thermoacidophilic, Metal-Mobilizing Type-Strain Members of the Archaeal Family Sulfolobaceae: Acidianus brierleyi DSM-1651T, Acidianus sulfidivorans DSM-18786T, Metallosphaera hakonensis DSM-7519T, and Metallosphaera prunae DSM-10039T.</title>
        <authorList>
            <person name="Counts J.A."/>
            <person name="Kelly R.M."/>
        </authorList>
    </citation>
    <scope>NUCLEOTIDE SEQUENCE [LARGE SCALE GENOMIC DNA]</scope>
    <source>
        <strain evidence="3">HO1-1</strain>
    </source>
</reference>
<dbReference type="PANTHER" id="PTHR42856">
    <property type="entry name" value="ACYL-COENZYME A THIOESTERASE PAAI"/>
    <property type="match status" value="1"/>
</dbReference>